<dbReference type="EC" id="2.7.13.3" evidence="2"/>
<dbReference type="SUPFAM" id="SSF55874">
    <property type="entry name" value="ATPase domain of HSP90 chaperone/DNA topoisomerase II/histidine kinase"/>
    <property type="match status" value="1"/>
</dbReference>
<dbReference type="Pfam" id="PF02518">
    <property type="entry name" value="HATPase_c"/>
    <property type="match status" value="1"/>
</dbReference>
<dbReference type="InterPro" id="IPR036890">
    <property type="entry name" value="HATPase_C_sf"/>
</dbReference>
<evidence type="ECO:0000313" key="8">
    <source>
        <dbReference type="Proteomes" id="UP000194012"/>
    </source>
</evidence>
<evidence type="ECO:0000256" key="2">
    <source>
        <dbReference type="ARBA" id="ARBA00012438"/>
    </source>
</evidence>
<feature type="domain" description="Response regulatory" evidence="6">
    <location>
        <begin position="8"/>
        <end position="123"/>
    </location>
</feature>
<dbReference type="InterPro" id="IPR004358">
    <property type="entry name" value="Sig_transdc_His_kin-like_C"/>
</dbReference>
<dbReference type="GO" id="GO:0000155">
    <property type="term" value="F:phosphorelay sensor kinase activity"/>
    <property type="evidence" value="ECO:0007669"/>
    <property type="project" value="InterPro"/>
</dbReference>
<dbReference type="InterPro" id="IPR003661">
    <property type="entry name" value="HisK_dim/P_dom"/>
</dbReference>
<dbReference type="EMBL" id="FWFJ01000004">
    <property type="protein sequence ID" value="SLN19874.1"/>
    <property type="molecule type" value="Genomic_DNA"/>
</dbReference>
<comment type="catalytic activity">
    <reaction evidence="1">
        <text>ATP + protein L-histidine = ADP + protein N-phospho-L-histidine.</text>
        <dbReference type="EC" id="2.7.13.3"/>
    </reaction>
</comment>
<evidence type="ECO:0000259" key="6">
    <source>
        <dbReference type="PROSITE" id="PS50110"/>
    </source>
</evidence>
<dbReference type="Proteomes" id="UP000194012">
    <property type="component" value="Unassembled WGS sequence"/>
</dbReference>
<dbReference type="Gene3D" id="3.40.50.2300">
    <property type="match status" value="1"/>
</dbReference>
<keyword evidence="8" id="KW-1185">Reference proteome</keyword>
<dbReference type="SUPFAM" id="SSF52172">
    <property type="entry name" value="CheY-like"/>
    <property type="match status" value="1"/>
</dbReference>
<dbReference type="Pfam" id="PF00512">
    <property type="entry name" value="HisKA"/>
    <property type="match status" value="1"/>
</dbReference>
<evidence type="ECO:0000256" key="1">
    <source>
        <dbReference type="ARBA" id="ARBA00000085"/>
    </source>
</evidence>
<proteinExistence type="predicted"/>
<keyword evidence="7" id="KW-0808">Transferase</keyword>
<evidence type="ECO:0000256" key="4">
    <source>
        <dbReference type="PROSITE-ProRule" id="PRU00169"/>
    </source>
</evidence>
<feature type="modified residue" description="4-aspartylphosphate" evidence="4">
    <location>
        <position position="58"/>
    </location>
</feature>
<dbReference type="InterPro" id="IPR001789">
    <property type="entry name" value="Sig_transdc_resp-reg_receiver"/>
</dbReference>
<dbReference type="Gene3D" id="3.30.565.10">
    <property type="entry name" value="Histidine kinase-like ATPase, C-terminal domain"/>
    <property type="match status" value="1"/>
</dbReference>
<protein>
    <recommendedName>
        <fullName evidence="2">histidine kinase</fullName>
        <ecNumber evidence="2">2.7.13.3</ecNumber>
    </recommendedName>
</protein>
<name>A0A1X6YF91_9RHOB</name>
<keyword evidence="3 4" id="KW-0597">Phosphoprotein</keyword>
<evidence type="ECO:0000313" key="7">
    <source>
        <dbReference type="EMBL" id="SLN19874.1"/>
    </source>
</evidence>
<dbReference type="PROSITE" id="PS50110">
    <property type="entry name" value="RESPONSE_REGULATORY"/>
    <property type="match status" value="1"/>
</dbReference>
<dbReference type="AlphaFoldDB" id="A0A1X6YF91"/>
<dbReference type="InterPro" id="IPR011006">
    <property type="entry name" value="CheY-like_superfamily"/>
</dbReference>
<gene>
    <name evidence="7" type="primary">cph1_2</name>
    <name evidence="7" type="ORF">ROG8370_00646</name>
</gene>
<dbReference type="PROSITE" id="PS50109">
    <property type="entry name" value="HIS_KIN"/>
    <property type="match status" value="1"/>
</dbReference>
<dbReference type="Gene3D" id="1.10.287.130">
    <property type="match status" value="1"/>
</dbReference>
<dbReference type="SMART" id="SM00448">
    <property type="entry name" value="REC"/>
    <property type="match status" value="1"/>
</dbReference>
<feature type="domain" description="Histidine kinase" evidence="5">
    <location>
        <begin position="146"/>
        <end position="359"/>
    </location>
</feature>
<reference evidence="8" key="1">
    <citation type="submission" date="2017-03" db="EMBL/GenBank/DDBJ databases">
        <authorList>
            <person name="Rodrigo-Torres L."/>
            <person name="Arahal R.D."/>
            <person name="Lucena T."/>
        </authorList>
    </citation>
    <scope>NUCLEOTIDE SEQUENCE [LARGE SCALE GENOMIC DNA]</scope>
    <source>
        <strain evidence="8">CECT 8370</strain>
    </source>
</reference>
<dbReference type="OrthoDB" id="9760752at2"/>
<dbReference type="Pfam" id="PF00072">
    <property type="entry name" value="Response_reg"/>
    <property type="match status" value="1"/>
</dbReference>
<dbReference type="InterPro" id="IPR005467">
    <property type="entry name" value="His_kinase_dom"/>
</dbReference>
<dbReference type="SMART" id="SM00388">
    <property type="entry name" value="HisKA"/>
    <property type="match status" value="1"/>
</dbReference>
<sequence length="366" mass="40025">MVGMSLIDVLVIDDDLGDLKLIRRLLAGRPEGANVYEAKSYEEALSFSDMVPDVVLLDYLMPDLTGLEMLKRLKEKWPGAAYILMTGHGDEEIAKSAIQLGASDYISKRSLNQNALFRMLDTGIALTQMQAKIDLQRQELETFAHMLVHDFKAPIRGVSFLAEQIKEGLENGDMADVQVSLGLLNRSTRQMSELIESLAMLTRVDSDEPFCEAYLGELVDRAIMANERDISLSGAQVRTTDVGASAVCSAPQVAQLLQNLIANAIKYRGEEKPDIVVSAQSVAKGLRVTVSDNGQGIPSEFRDRIFEPFRRINGRNSAQGTGLGLATCRKIALRHGGTIWCEPNVPSGTSFHFSLDAGEPGARPQA</sequence>
<dbReference type="InterPro" id="IPR003594">
    <property type="entry name" value="HATPase_dom"/>
</dbReference>
<organism evidence="7 8">
    <name type="scientific">Roseovarius gaetbuli</name>
    <dbReference type="NCBI Taxonomy" id="1356575"/>
    <lineage>
        <taxon>Bacteria</taxon>
        <taxon>Pseudomonadati</taxon>
        <taxon>Pseudomonadota</taxon>
        <taxon>Alphaproteobacteria</taxon>
        <taxon>Rhodobacterales</taxon>
        <taxon>Roseobacteraceae</taxon>
        <taxon>Roseovarius</taxon>
    </lineage>
</organism>
<dbReference type="SMART" id="SM00387">
    <property type="entry name" value="HATPase_c"/>
    <property type="match status" value="1"/>
</dbReference>
<dbReference type="PRINTS" id="PR00344">
    <property type="entry name" value="BCTRLSENSOR"/>
</dbReference>
<dbReference type="CDD" id="cd00156">
    <property type="entry name" value="REC"/>
    <property type="match status" value="1"/>
</dbReference>
<dbReference type="CDD" id="cd00075">
    <property type="entry name" value="HATPase"/>
    <property type="match status" value="1"/>
</dbReference>
<dbReference type="PANTHER" id="PTHR43547">
    <property type="entry name" value="TWO-COMPONENT HISTIDINE KINASE"/>
    <property type="match status" value="1"/>
</dbReference>
<accession>A0A1X6YF91</accession>
<dbReference type="PANTHER" id="PTHR43547:SF2">
    <property type="entry name" value="HYBRID SIGNAL TRANSDUCTION HISTIDINE KINASE C"/>
    <property type="match status" value="1"/>
</dbReference>
<evidence type="ECO:0000259" key="5">
    <source>
        <dbReference type="PROSITE" id="PS50109"/>
    </source>
</evidence>
<evidence type="ECO:0000256" key="3">
    <source>
        <dbReference type="ARBA" id="ARBA00022553"/>
    </source>
</evidence>